<dbReference type="EMBL" id="QGNW01001302">
    <property type="protein sequence ID" value="RVW46492.1"/>
    <property type="molecule type" value="Genomic_DNA"/>
</dbReference>
<comment type="caution">
    <text evidence="1">The sequence shown here is derived from an EMBL/GenBank/DDBJ whole genome shotgun (WGS) entry which is preliminary data.</text>
</comment>
<name>A0A438EFP0_VITVI</name>
<dbReference type="AlphaFoldDB" id="A0A438EFP0"/>
<dbReference type="Proteomes" id="UP000288805">
    <property type="component" value="Unassembled WGS sequence"/>
</dbReference>
<protein>
    <submittedName>
        <fullName evidence="1">Uncharacterized protein</fullName>
    </submittedName>
</protein>
<reference evidence="1 2" key="1">
    <citation type="journal article" date="2018" name="PLoS Genet.">
        <title>Population sequencing reveals clonal diversity and ancestral inbreeding in the grapevine cultivar Chardonnay.</title>
        <authorList>
            <person name="Roach M.J."/>
            <person name="Johnson D.L."/>
            <person name="Bohlmann J."/>
            <person name="van Vuuren H.J."/>
            <person name="Jones S.J."/>
            <person name="Pretorius I.S."/>
            <person name="Schmidt S.A."/>
            <person name="Borneman A.R."/>
        </authorList>
    </citation>
    <scope>NUCLEOTIDE SEQUENCE [LARGE SCALE GENOMIC DNA]</scope>
    <source>
        <strain evidence="2">cv. Chardonnay</strain>
        <tissue evidence="1">Leaf</tissue>
    </source>
</reference>
<accession>A0A438EFP0</accession>
<proteinExistence type="predicted"/>
<organism evidence="1 2">
    <name type="scientific">Vitis vinifera</name>
    <name type="common">Grape</name>
    <dbReference type="NCBI Taxonomy" id="29760"/>
    <lineage>
        <taxon>Eukaryota</taxon>
        <taxon>Viridiplantae</taxon>
        <taxon>Streptophyta</taxon>
        <taxon>Embryophyta</taxon>
        <taxon>Tracheophyta</taxon>
        <taxon>Spermatophyta</taxon>
        <taxon>Magnoliopsida</taxon>
        <taxon>eudicotyledons</taxon>
        <taxon>Gunneridae</taxon>
        <taxon>Pentapetalae</taxon>
        <taxon>rosids</taxon>
        <taxon>Vitales</taxon>
        <taxon>Vitaceae</taxon>
        <taxon>Viteae</taxon>
        <taxon>Vitis</taxon>
    </lineage>
</organism>
<evidence type="ECO:0000313" key="2">
    <source>
        <dbReference type="Proteomes" id="UP000288805"/>
    </source>
</evidence>
<sequence>MHCLSQCRQYGLQGTPELLQSFRTCTGLTFDVLGDAEVALLEEPFSEIAVFKGSQTLVEIKLLAQMFFSWLLAVQLRLCEGGCDGECLFGGREILYASLISNETIDSLLKRNACGVIWGFTFTLLVCDCHGALSCLLKKANFGGFLSDWRVSGRGREGVEAILGLKVNLEKSELILMRRMENVEELDQEFGCRVGALPSSYLGLPARMRLEQIQRTFLWGGGALEQKPHLVRWAIINSDKNKGGRLNNWEVDLVERFFMRLQRWRVSSDEEDRLVWAREKCGKFYVKAMYKVLELGGPSNFLVVVIWNS</sequence>
<evidence type="ECO:0000313" key="1">
    <source>
        <dbReference type="EMBL" id="RVW46492.1"/>
    </source>
</evidence>
<gene>
    <name evidence="1" type="ORF">CK203_067358</name>
</gene>